<dbReference type="PANTHER" id="PTHR37426">
    <property type="entry name" value="RIBOSOMAL RNA LARGE SUBUNIT METHYLTRANSFERASE J"/>
    <property type="match status" value="1"/>
</dbReference>
<feature type="binding site" evidence="1">
    <location>
        <position position="169"/>
    </location>
    <ligand>
        <name>S-adenosyl-L-methionine</name>
        <dbReference type="ChEBI" id="CHEBI:59789"/>
    </ligand>
</feature>
<comment type="catalytic activity">
    <reaction evidence="1">
        <text>adenosine(2030) in 23S rRNA + S-adenosyl-L-methionine = N(6)-methyladenosine(2030) in 23S rRNA + S-adenosyl-L-homocysteine + H(+)</text>
        <dbReference type="Rhea" id="RHEA:43736"/>
        <dbReference type="Rhea" id="RHEA-COMP:10668"/>
        <dbReference type="Rhea" id="RHEA-COMP:10669"/>
        <dbReference type="ChEBI" id="CHEBI:15378"/>
        <dbReference type="ChEBI" id="CHEBI:57856"/>
        <dbReference type="ChEBI" id="CHEBI:59789"/>
        <dbReference type="ChEBI" id="CHEBI:74411"/>
        <dbReference type="ChEBI" id="CHEBI:74449"/>
        <dbReference type="EC" id="2.1.1.266"/>
    </reaction>
</comment>
<evidence type="ECO:0000256" key="1">
    <source>
        <dbReference type="HAMAP-Rule" id="MF_00934"/>
    </source>
</evidence>
<comment type="subunit">
    <text evidence="1">Monomer.</text>
</comment>
<keyword evidence="1" id="KW-0694">RNA-binding</keyword>
<proteinExistence type="inferred from homology"/>
<keyword evidence="1" id="KW-0698">rRNA processing</keyword>
<reference evidence="2" key="1">
    <citation type="submission" date="2021-04" db="EMBL/GenBank/DDBJ databases">
        <authorList>
            <person name="Hornung B."/>
        </authorList>
    </citation>
    <scope>NUCLEOTIDE SEQUENCE</scope>
    <source>
        <strain evidence="2">G5G6</strain>
    </source>
</reference>
<keyword evidence="1" id="KW-0949">S-adenosyl-L-methionine</keyword>
<dbReference type="EMBL" id="CAJQUM010000001">
    <property type="protein sequence ID" value="CAG4885338.1"/>
    <property type="molecule type" value="Genomic_DNA"/>
</dbReference>
<dbReference type="GO" id="GO:0070475">
    <property type="term" value="P:rRNA base methylation"/>
    <property type="evidence" value="ECO:0007669"/>
    <property type="project" value="UniProtKB-UniRule"/>
</dbReference>
<feature type="binding site" evidence="1">
    <location>
        <position position="104"/>
    </location>
    <ligand>
        <name>S-adenosyl-L-methionine</name>
        <dbReference type="ChEBI" id="CHEBI:59789"/>
    </ligand>
</feature>
<sequence>MLSYRHSFHAGNHADLLKHFVLVQLLRYFNQKDKPYWYIDTHAGAGCYQLDSVHAKKNAEFETGITRLWPNNDQQCNLSPEIADYVKQVRTFNSNNKLRLYPGSPLIALQLMRPDDRLRLFELHSTDYRLLCGNFKEAGRRAAITHGDGFAEIKSVLPPPPRRGLMLIDPSYEDKRDYLRVVATMKEALSRFPGGTYAIWYPLLQRGDARQLPEKLKKLAPDWLNVSLMVRAPQADGFGMHGSGLFIVNPPWTLKKILQSTMPLLTKALAQDDSAAFKLETS</sequence>
<feature type="binding site" evidence="1">
    <location>
        <position position="42"/>
    </location>
    <ligand>
        <name>S-adenosyl-L-methionine</name>
        <dbReference type="ChEBI" id="CHEBI:59789"/>
    </ligand>
</feature>
<dbReference type="GO" id="GO:0003723">
    <property type="term" value="F:RNA binding"/>
    <property type="evidence" value="ECO:0007669"/>
    <property type="project" value="UniProtKB-UniRule"/>
</dbReference>
<feature type="binding site" evidence="1">
    <location>
        <begin position="148"/>
        <end position="149"/>
    </location>
    <ligand>
        <name>S-adenosyl-L-methionine</name>
        <dbReference type="ChEBI" id="CHEBI:59789"/>
    </ligand>
</feature>
<comment type="function">
    <text evidence="1">Specifically methylates the adenine in position 2030 of 23S rRNA.</text>
</comment>
<dbReference type="Pfam" id="PF04378">
    <property type="entry name" value="RsmJ"/>
    <property type="match status" value="1"/>
</dbReference>
<feature type="site" description="Interaction with substrate rRNA" evidence="1">
    <location>
        <position position="4"/>
    </location>
</feature>
<name>A0A916JAH3_9PROT</name>
<feature type="active site" description="Proton acceptor" evidence="1">
    <location>
        <position position="169"/>
    </location>
</feature>
<dbReference type="Gene3D" id="3.40.50.150">
    <property type="entry name" value="Vaccinia Virus protein VP39"/>
    <property type="match status" value="1"/>
</dbReference>
<accession>A0A916JAH3</accession>
<dbReference type="InterPro" id="IPR029063">
    <property type="entry name" value="SAM-dependent_MTases_sf"/>
</dbReference>
<dbReference type="EC" id="2.1.1.266" evidence="1"/>
<evidence type="ECO:0000313" key="3">
    <source>
        <dbReference type="Proteomes" id="UP000742786"/>
    </source>
</evidence>
<keyword evidence="1 2" id="KW-0808">Transferase</keyword>
<feature type="binding site" evidence="1">
    <location>
        <position position="122"/>
    </location>
    <ligand>
        <name>S-adenosyl-L-methionine</name>
        <dbReference type="ChEBI" id="CHEBI:59789"/>
    </ligand>
</feature>
<feature type="binding site" evidence="1">
    <location>
        <position position="19"/>
    </location>
    <ligand>
        <name>S-adenosyl-L-methionine</name>
        <dbReference type="ChEBI" id="CHEBI:59789"/>
    </ligand>
</feature>
<comment type="similarity">
    <text evidence="1">Belongs to the RlmJ family.</text>
</comment>
<dbReference type="RefSeq" id="WP_220637087.1">
    <property type="nucleotide sequence ID" value="NZ_CAJQUM010000001.1"/>
</dbReference>
<dbReference type="PANTHER" id="PTHR37426:SF1">
    <property type="entry name" value="RIBOSOMAL RNA LARGE SUBUNIT METHYLTRANSFERASE J"/>
    <property type="match status" value="1"/>
</dbReference>
<dbReference type="GO" id="GO:0005829">
    <property type="term" value="C:cytosol"/>
    <property type="evidence" value="ECO:0007669"/>
    <property type="project" value="TreeGrafter"/>
</dbReference>
<gene>
    <name evidence="1 2" type="primary">rlmJ</name>
    <name evidence="2" type="ORF">GTOL_13221</name>
</gene>
<keyword evidence="1 2" id="KW-0489">Methyltransferase</keyword>
<dbReference type="HAMAP" id="MF_00934">
    <property type="entry name" value="23SrRNA_methyltr_J"/>
    <property type="match status" value="1"/>
</dbReference>
<evidence type="ECO:0000313" key="2">
    <source>
        <dbReference type="EMBL" id="CAG4885338.1"/>
    </source>
</evidence>
<dbReference type="InterPro" id="IPR007473">
    <property type="entry name" value="RlmJ"/>
</dbReference>
<protein>
    <recommendedName>
        <fullName evidence="1">Ribosomal RNA large subunit methyltransferase J</fullName>
        <ecNumber evidence="1">2.1.1.266</ecNumber>
    </recommendedName>
    <alternativeName>
        <fullName evidence="1">23S rRNA (adenine(2030)-N6)-methyltransferase</fullName>
    </alternativeName>
    <alternativeName>
        <fullName evidence="1">23S rRNA m6A2030 methyltransferase</fullName>
    </alternativeName>
</protein>
<dbReference type="Proteomes" id="UP000742786">
    <property type="component" value="Unassembled WGS sequence"/>
</dbReference>
<comment type="caution">
    <text evidence="2">The sequence shown here is derived from an EMBL/GenBank/DDBJ whole genome shotgun (WGS) entry which is preliminary data.</text>
</comment>
<dbReference type="SUPFAM" id="SSF53335">
    <property type="entry name" value="S-adenosyl-L-methionine-dependent methyltransferases"/>
    <property type="match status" value="1"/>
</dbReference>
<keyword evidence="3" id="KW-1185">Reference proteome</keyword>
<dbReference type="GO" id="GO:0036307">
    <property type="term" value="F:23S rRNA (adenine(2030)-N(6))-methyltransferase activity"/>
    <property type="evidence" value="ECO:0007669"/>
    <property type="project" value="UniProtKB-UniRule"/>
</dbReference>
<dbReference type="AlphaFoldDB" id="A0A916JAH3"/>
<organism evidence="2 3">
    <name type="scientific">Georgfuchsia toluolica</name>
    <dbReference type="NCBI Taxonomy" id="424218"/>
    <lineage>
        <taxon>Bacteria</taxon>
        <taxon>Pseudomonadati</taxon>
        <taxon>Pseudomonadota</taxon>
        <taxon>Betaproteobacteria</taxon>
        <taxon>Nitrosomonadales</taxon>
        <taxon>Sterolibacteriaceae</taxon>
        <taxon>Georgfuchsia</taxon>
    </lineage>
</organism>